<evidence type="ECO:0000256" key="1">
    <source>
        <dbReference type="SAM" id="MobiDB-lite"/>
    </source>
</evidence>
<feature type="compositionally biased region" description="Polar residues" evidence="1">
    <location>
        <begin position="23"/>
        <end position="32"/>
    </location>
</feature>
<reference evidence="3" key="1">
    <citation type="submission" date="2005-09" db="EMBL/GenBank/DDBJ databases">
        <authorList>
            <person name="Mural R.J."/>
            <person name="Li P.W."/>
            <person name="Adams M.D."/>
            <person name="Amanatides P.G."/>
            <person name="Baden-Tillson H."/>
            <person name="Barnstead M."/>
            <person name="Chin S.H."/>
            <person name="Dew I."/>
            <person name="Evans C.A."/>
            <person name="Ferriera S."/>
            <person name="Flanigan M."/>
            <person name="Fosler C."/>
            <person name="Glodek A."/>
            <person name="Gu Z."/>
            <person name="Holt R.A."/>
            <person name="Jennings D."/>
            <person name="Kraft C.L."/>
            <person name="Lu F."/>
            <person name="Nguyen T."/>
            <person name="Nusskern D.R."/>
            <person name="Pfannkoch C.M."/>
            <person name="Sitter C."/>
            <person name="Sutton G.G."/>
            <person name="Venter J.C."/>
            <person name="Wang Z."/>
            <person name="Woodage T."/>
            <person name="Zheng X.H."/>
            <person name="Zhong F."/>
        </authorList>
    </citation>
    <scope>NUCLEOTIDE SEQUENCE [LARGE SCALE GENOMIC DNA]</scope>
    <source>
        <strain>BN</strain>
        <strain evidence="3">Sprague-Dawley</strain>
    </source>
</reference>
<dbReference type="AlphaFoldDB" id="A6HVG4"/>
<organism evidence="2 3">
    <name type="scientific">Rattus norvegicus</name>
    <name type="common">Rat</name>
    <dbReference type="NCBI Taxonomy" id="10116"/>
    <lineage>
        <taxon>Eukaryota</taxon>
        <taxon>Metazoa</taxon>
        <taxon>Chordata</taxon>
        <taxon>Craniata</taxon>
        <taxon>Vertebrata</taxon>
        <taxon>Euteleostomi</taxon>
        <taxon>Mammalia</taxon>
        <taxon>Eutheria</taxon>
        <taxon>Euarchontoglires</taxon>
        <taxon>Glires</taxon>
        <taxon>Rodentia</taxon>
        <taxon>Myomorpha</taxon>
        <taxon>Muroidea</taxon>
        <taxon>Muridae</taxon>
        <taxon>Murinae</taxon>
        <taxon>Rattus</taxon>
    </lineage>
</organism>
<feature type="compositionally biased region" description="Polar residues" evidence="1">
    <location>
        <begin position="1"/>
        <end position="10"/>
    </location>
</feature>
<accession>A6HVG4</accession>
<protein>
    <submittedName>
        <fullName evidence="2">RCG28587</fullName>
    </submittedName>
</protein>
<name>A6HVG4_RAT</name>
<feature type="non-terminal residue" evidence="2">
    <location>
        <position position="53"/>
    </location>
</feature>
<dbReference type="Proteomes" id="UP000234681">
    <property type="component" value="Chromosome 2"/>
</dbReference>
<evidence type="ECO:0000313" key="2">
    <source>
        <dbReference type="EMBL" id="EDL82100.1"/>
    </source>
</evidence>
<feature type="region of interest" description="Disordered" evidence="1">
    <location>
        <begin position="1"/>
        <end position="53"/>
    </location>
</feature>
<feature type="compositionally biased region" description="Polar residues" evidence="1">
    <location>
        <begin position="42"/>
        <end position="53"/>
    </location>
</feature>
<sequence length="53" mass="5610">MGDNTNTESLSYGARSSERHQSQAHSCGSLRSGSPPPVKPNESLSLTSEYPCA</sequence>
<dbReference type="EMBL" id="CH473952">
    <property type="protein sequence ID" value="EDL82100.1"/>
    <property type="molecule type" value="Genomic_DNA"/>
</dbReference>
<proteinExistence type="predicted"/>
<evidence type="ECO:0000313" key="3">
    <source>
        <dbReference type="Proteomes" id="UP000234681"/>
    </source>
</evidence>
<gene>
    <name evidence="2" type="ORF">rCG_28587</name>
</gene>